<dbReference type="SUPFAM" id="SSF52540">
    <property type="entry name" value="P-loop containing nucleoside triphosphate hydrolases"/>
    <property type="match status" value="1"/>
</dbReference>
<comment type="caution">
    <text evidence="11">The sequence shown here is derived from an EMBL/GenBank/DDBJ whole genome shotgun (WGS) entry which is preliminary data.</text>
</comment>
<dbReference type="Proteomes" id="UP000193218">
    <property type="component" value="Unassembled WGS sequence"/>
</dbReference>
<evidence type="ECO:0000313" key="11">
    <source>
        <dbReference type="EMBL" id="ORX38582.1"/>
    </source>
</evidence>
<dbReference type="GO" id="GO:0031124">
    <property type="term" value="P:mRNA 3'-end processing"/>
    <property type="evidence" value="ECO:0007669"/>
    <property type="project" value="UniProtKB-UniRule"/>
</dbReference>
<evidence type="ECO:0000256" key="7">
    <source>
        <dbReference type="ARBA" id="ARBA00023242"/>
    </source>
</evidence>
<evidence type="ECO:0000256" key="3">
    <source>
        <dbReference type="ARBA" id="ARBA00019824"/>
    </source>
</evidence>
<organism evidence="11 12">
    <name type="scientific">Kockovaella imperatae</name>
    <dbReference type="NCBI Taxonomy" id="4999"/>
    <lineage>
        <taxon>Eukaryota</taxon>
        <taxon>Fungi</taxon>
        <taxon>Dikarya</taxon>
        <taxon>Basidiomycota</taxon>
        <taxon>Agaricomycotina</taxon>
        <taxon>Tremellomycetes</taxon>
        <taxon>Tremellales</taxon>
        <taxon>Cuniculitremaceae</taxon>
        <taxon>Kockovaella</taxon>
    </lineage>
</organism>
<name>A0A1Y1UKT4_9TREE</name>
<proteinExistence type="inferred from homology"/>
<feature type="compositionally biased region" description="Basic and acidic residues" evidence="9">
    <location>
        <begin position="488"/>
        <end position="508"/>
    </location>
</feature>
<comment type="similarity">
    <text evidence="8">Belongs to the Clp1 family. Clp1 subfamily.</text>
</comment>
<dbReference type="InterPro" id="IPR010655">
    <property type="entry name" value="Clp1_C"/>
</dbReference>
<evidence type="ECO:0000256" key="5">
    <source>
        <dbReference type="ARBA" id="ARBA00022741"/>
    </source>
</evidence>
<evidence type="ECO:0000256" key="2">
    <source>
        <dbReference type="ARBA" id="ARBA00018706"/>
    </source>
</evidence>
<sequence>MSESPEQHVVDLEAESEWRFELEADENIAVRTLSPDSVYINSEEIPPTTWYPLHRNLKASIYAAQPTKLQVSTPPASNYSSSSTSQSSLVALHLALERIRILARRQLSNGHASSSHQSPNDGPSRGPAIMILGPPSSGKTTVVKNLVNMALGTGMSWTPGVISLDPSSPANLIPGSLSLSTPSHPIPTHHLAHPLGSPPTSVPANTLGADVPTLGWWYGHPEPSNKGVDLWKKLVAGIGERWKERCAKDPTALASGLFVDTPSAFTNALLGTRKDNPKAKYSLVADAVEQLEIDTIAVIGHEKLTIDLTRLFPNVRVIRLPRSSGTVDLDDANRQIVAAAQVRSYFYGEPSLPKEIENLSGRMVAREGNLIPYSFQIGWETLTILRVGEENAAPSTALPLGSSRILSPTRLTRVDPAGPAQITRLLNCVLAVVAIRPGDRIKKKDKGLGTATMVKDEPEGAGQVKVEKVEGPSEETAEGAVEAEISEAADKAQDEGAAKEHTEIKSETDVQDQGQTKDISGDPGAALAEKEHEGEGDGDEDDEEDEDEVPYLEEIGYRETLGFVVITAIDTLRKKYTVLSPSPGKLPSTVAIAGSIEWVDSE</sequence>
<dbReference type="Pfam" id="PF06807">
    <property type="entry name" value="Clp1"/>
    <property type="match status" value="2"/>
</dbReference>
<dbReference type="STRING" id="4999.A0A1Y1UKT4"/>
<dbReference type="InterPro" id="IPR032319">
    <property type="entry name" value="CLP1_P"/>
</dbReference>
<keyword evidence="6 8" id="KW-0067">ATP-binding</keyword>
<dbReference type="Gene3D" id="2.60.120.1030">
    <property type="entry name" value="Clp1, DNA binding domain"/>
    <property type="match status" value="1"/>
</dbReference>
<dbReference type="PANTHER" id="PTHR12755">
    <property type="entry name" value="CLEAVAGE/POLYADENYLATION FACTOR IA SUBUNIT CLP1P"/>
    <property type="match status" value="1"/>
</dbReference>
<dbReference type="Gene3D" id="3.40.50.300">
    <property type="entry name" value="P-loop containing nucleotide triphosphate hydrolases"/>
    <property type="match status" value="1"/>
</dbReference>
<keyword evidence="7 8" id="KW-0539">Nucleus</keyword>
<dbReference type="InterPro" id="IPR028606">
    <property type="entry name" value="Clp1"/>
</dbReference>
<dbReference type="FunCoup" id="A0A1Y1UKT4">
    <property type="interactions" value="538"/>
</dbReference>
<dbReference type="Gene3D" id="2.40.30.330">
    <property type="entry name" value="Pre-mRNA cleavage complex subunit Clp1, C-terminal domain"/>
    <property type="match status" value="1"/>
</dbReference>
<comment type="subunit">
    <text evidence="8">Component of a pre-mRNA cleavage factor complex. Interacts directly with PCF11.</text>
</comment>
<feature type="domain" description="AAA+ ATPase" evidence="10">
    <location>
        <begin position="125"/>
        <end position="322"/>
    </location>
</feature>
<feature type="binding site" evidence="8">
    <location>
        <position position="17"/>
    </location>
    <ligand>
        <name>ATP</name>
        <dbReference type="ChEBI" id="CHEBI:30616"/>
    </ligand>
</feature>
<accession>A0A1Y1UKT4</accession>
<dbReference type="Pfam" id="PF16575">
    <property type="entry name" value="CLP1_P"/>
    <property type="match status" value="1"/>
</dbReference>
<dbReference type="GO" id="GO:0005524">
    <property type="term" value="F:ATP binding"/>
    <property type="evidence" value="ECO:0007669"/>
    <property type="project" value="UniProtKB-UniRule"/>
</dbReference>
<feature type="region of interest" description="Disordered" evidence="9">
    <location>
        <begin position="444"/>
        <end position="551"/>
    </location>
</feature>
<dbReference type="EMBL" id="NBSH01000004">
    <property type="protein sequence ID" value="ORX38582.1"/>
    <property type="molecule type" value="Genomic_DNA"/>
</dbReference>
<evidence type="ECO:0000256" key="8">
    <source>
        <dbReference type="HAMAP-Rule" id="MF_03035"/>
    </source>
</evidence>
<dbReference type="InterPro" id="IPR038239">
    <property type="entry name" value="Clp1_N_sf"/>
</dbReference>
<dbReference type="InterPro" id="IPR032324">
    <property type="entry name" value="Clp1_N"/>
</dbReference>
<evidence type="ECO:0000259" key="10">
    <source>
        <dbReference type="SMART" id="SM00382"/>
    </source>
</evidence>
<feature type="compositionally biased region" description="Acidic residues" evidence="9">
    <location>
        <begin position="536"/>
        <end position="551"/>
    </location>
</feature>
<feature type="compositionally biased region" description="Polar residues" evidence="9">
    <location>
        <begin position="107"/>
        <end position="121"/>
    </location>
</feature>
<dbReference type="HAMAP" id="MF_03035">
    <property type="entry name" value="Clp1"/>
    <property type="match status" value="1"/>
</dbReference>
<dbReference type="Pfam" id="PF16573">
    <property type="entry name" value="CLP1_N"/>
    <property type="match status" value="1"/>
</dbReference>
<dbReference type="InterPro" id="IPR045116">
    <property type="entry name" value="Clp1/Grc3"/>
</dbReference>
<evidence type="ECO:0000256" key="6">
    <source>
        <dbReference type="ARBA" id="ARBA00022840"/>
    </source>
</evidence>
<comment type="subcellular location">
    <subcellularLocation>
        <location evidence="1 8">Nucleus</location>
    </subcellularLocation>
</comment>
<keyword evidence="4 8" id="KW-0507">mRNA processing</keyword>
<evidence type="ECO:0000313" key="12">
    <source>
        <dbReference type="Proteomes" id="UP000193218"/>
    </source>
</evidence>
<comment type="function">
    <text evidence="8">Required for endonucleolytic cleavage during polyadenylation-dependent pre-mRNA 3'-end formation.</text>
</comment>
<keyword evidence="12" id="KW-1185">Reference proteome</keyword>
<feature type="region of interest" description="Disordered" evidence="9">
    <location>
        <begin position="107"/>
        <end position="129"/>
    </location>
</feature>
<keyword evidence="5 8" id="KW-0547">Nucleotide-binding</keyword>
<dbReference type="PANTHER" id="PTHR12755:SF6">
    <property type="entry name" value="POLYRIBONUCLEOTIDE 5'-HYDROXYL-KINASE CLP1"/>
    <property type="match status" value="1"/>
</dbReference>
<dbReference type="AlphaFoldDB" id="A0A1Y1UKT4"/>
<dbReference type="SMART" id="SM00382">
    <property type="entry name" value="AAA"/>
    <property type="match status" value="1"/>
</dbReference>
<feature type="binding site" evidence="8">
    <location>
        <begin position="136"/>
        <end position="141"/>
    </location>
    <ligand>
        <name>ATP</name>
        <dbReference type="ChEBI" id="CHEBI:30616"/>
    </ligand>
</feature>
<evidence type="ECO:0000256" key="9">
    <source>
        <dbReference type="SAM" id="MobiDB-lite"/>
    </source>
</evidence>
<dbReference type="InParanoid" id="A0A1Y1UKT4"/>
<evidence type="ECO:0000256" key="4">
    <source>
        <dbReference type="ARBA" id="ARBA00022664"/>
    </source>
</evidence>
<protein>
    <recommendedName>
        <fullName evidence="3">Polynucleotide 5'-hydroxyl-kinase GRC3</fullName>
    </recommendedName>
    <alternativeName>
        <fullName evidence="2">Polynucleotide 5'-hydroxyl-kinase grc3</fullName>
    </alternativeName>
</protein>
<dbReference type="GO" id="GO:0006388">
    <property type="term" value="P:tRNA splicing, via endonucleolytic cleavage and ligation"/>
    <property type="evidence" value="ECO:0007669"/>
    <property type="project" value="TreeGrafter"/>
</dbReference>
<evidence type="ECO:0000256" key="1">
    <source>
        <dbReference type="ARBA" id="ARBA00004123"/>
    </source>
</evidence>
<dbReference type="OrthoDB" id="258143at2759"/>
<dbReference type="GO" id="GO:0005849">
    <property type="term" value="C:mRNA cleavage factor complex"/>
    <property type="evidence" value="ECO:0007669"/>
    <property type="project" value="UniProtKB-UniRule"/>
</dbReference>
<reference evidence="11 12" key="1">
    <citation type="submission" date="2017-03" db="EMBL/GenBank/DDBJ databases">
        <title>Widespread Adenine N6-methylation of Active Genes in Fungi.</title>
        <authorList>
            <consortium name="DOE Joint Genome Institute"/>
            <person name="Mondo S.J."/>
            <person name="Dannebaum R.O."/>
            <person name="Kuo R.C."/>
            <person name="Louie K.B."/>
            <person name="Bewick A.J."/>
            <person name="Labutti K."/>
            <person name="Haridas S."/>
            <person name="Kuo A."/>
            <person name="Salamov A."/>
            <person name="Ahrendt S.R."/>
            <person name="Lau R."/>
            <person name="Bowen B.P."/>
            <person name="Lipzen A."/>
            <person name="Sullivan W."/>
            <person name="Andreopoulos W.B."/>
            <person name="Clum A."/>
            <person name="Lindquist E."/>
            <person name="Daum C."/>
            <person name="Northen T.R."/>
            <person name="Ramamoorthy G."/>
            <person name="Schmitz R.J."/>
            <person name="Gryganskyi A."/>
            <person name="Culley D."/>
            <person name="Magnuson J."/>
            <person name="James T.Y."/>
            <person name="O'Malley M.A."/>
            <person name="Stajich J.E."/>
            <person name="Spatafora J.W."/>
            <person name="Visel A."/>
            <person name="Grigoriev I.V."/>
        </authorList>
    </citation>
    <scope>NUCLEOTIDE SEQUENCE [LARGE SCALE GENOMIC DNA]</scope>
    <source>
        <strain evidence="11 12">NRRL Y-17943</strain>
    </source>
</reference>
<dbReference type="InterPro" id="IPR003593">
    <property type="entry name" value="AAA+_ATPase"/>
</dbReference>
<feature type="binding site" evidence="8">
    <location>
        <position position="58"/>
    </location>
    <ligand>
        <name>ATP</name>
        <dbReference type="ChEBI" id="CHEBI:30616"/>
    </ligand>
</feature>
<dbReference type="InterPro" id="IPR027417">
    <property type="entry name" value="P-loop_NTPase"/>
</dbReference>
<dbReference type="GO" id="GO:0051731">
    <property type="term" value="F:polynucleotide 5'-hydroxyl-kinase activity"/>
    <property type="evidence" value="ECO:0007669"/>
    <property type="project" value="InterPro"/>
</dbReference>
<dbReference type="InterPro" id="IPR038238">
    <property type="entry name" value="Clp1_C_sf"/>
</dbReference>
<gene>
    <name evidence="8" type="primary">CLP1</name>
    <name evidence="11" type="ORF">BD324DRAFT_621467</name>
</gene>